<dbReference type="Proteomes" id="UP001497482">
    <property type="component" value="Chromosome 14"/>
</dbReference>
<dbReference type="NCBIfam" id="TIGR00231">
    <property type="entry name" value="small_GTP"/>
    <property type="match status" value="1"/>
</dbReference>
<proteinExistence type="inferred from homology"/>
<dbReference type="PROSITE" id="PS51417">
    <property type="entry name" value="ARF"/>
    <property type="match status" value="1"/>
</dbReference>
<keyword evidence="3 8" id="KW-0342">GTP-binding</keyword>
<evidence type="ECO:0000313" key="10">
    <source>
        <dbReference type="EMBL" id="CAL1579712.1"/>
    </source>
</evidence>
<dbReference type="SMART" id="SM00177">
    <property type="entry name" value="ARF"/>
    <property type="match status" value="1"/>
</dbReference>
<evidence type="ECO:0000256" key="1">
    <source>
        <dbReference type="ARBA" id="ARBA00010290"/>
    </source>
</evidence>
<evidence type="ECO:0000256" key="2">
    <source>
        <dbReference type="ARBA" id="ARBA00022741"/>
    </source>
</evidence>
<dbReference type="AlphaFoldDB" id="A0AAV2JUI6"/>
<keyword evidence="2 8" id="KW-0547">Nucleotide-binding</keyword>
<reference evidence="10 11" key="1">
    <citation type="submission" date="2024-04" db="EMBL/GenBank/DDBJ databases">
        <authorList>
            <person name="Waldvogel A.-M."/>
            <person name="Schoenle A."/>
        </authorList>
    </citation>
    <scope>NUCLEOTIDE SEQUENCE [LARGE SCALE GENOMIC DNA]</scope>
</reference>
<comment type="function">
    <text evidence="4">GTPase that recruits MYO1E to MHC class II-containing vesicles via the effector protein ARL14EP and hence controls the movement of these vesicles along the actin cytoskeleton in dendritic cells.</text>
</comment>
<dbReference type="InterPro" id="IPR005225">
    <property type="entry name" value="Small_GTP-bd"/>
</dbReference>
<dbReference type="GO" id="GO:0030010">
    <property type="term" value="P:establishment of cell polarity"/>
    <property type="evidence" value="ECO:0007669"/>
    <property type="project" value="UniProtKB-ARBA"/>
</dbReference>
<dbReference type="Pfam" id="PF00025">
    <property type="entry name" value="Arf"/>
    <property type="match status" value="1"/>
</dbReference>
<keyword evidence="9" id="KW-0460">Magnesium</keyword>
<feature type="binding site" evidence="9">
    <location>
        <position position="41"/>
    </location>
    <ligand>
        <name>Mg(2+)</name>
        <dbReference type="ChEBI" id="CHEBI:18420"/>
    </ligand>
</feature>
<evidence type="ECO:0000256" key="5">
    <source>
        <dbReference type="ARBA" id="ARBA00061881"/>
    </source>
</evidence>
<feature type="binding site" evidence="8">
    <location>
        <begin position="123"/>
        <end position="126"/>
    </location>
    <ligand>
        <name>GTP</name>
        <dbReference type="ChEBI" id="CHEBI:37565"/>
    </ligand>
</feature>
<dbReference type="GO" id="GO:0046872">
    <property type="term" value="F:metal ion binding"/>
    <property type="evidence" value="ECO:0007669"/>
    <property type="project" value="UniProtKB-KW"/>
</dbReference>
<accession>A0AAV2JUI6</accession>
<feature type="binding site" evidence="9">
    <location>
        <position position="24"/>
    </location>
    <ligand>
        <name>Mg(2+)</name>
        <dbReference type="ChEBI" id="CHEBI:18420"/>
    </ligand>
</feature>
<evidence type="ECO:0000256" key="8">
    <source>
        <dbReference type="PIRSR" id="PIRSR606689-1"/>
    </source>
</evidence>
<dbReference type="EMBL" id="OZ035836">
    <property type="protein sequence ID" value="CAL1579712.1"/>
    <property type="molecule type" value="Genomic_DNA"/>
</dbReference>
<comment type="subunit">
    <text evidence="5">Interacts with ARL14EP.</text>
</comment>
<organism evidence="10 11">
    <name type="scientific">Knipowitschia caucasica</name>
    <name type="common">Caucasian dwarf goby</name>
    <name type="synonym">Pomatoschistus caucasicus</name>
    <dbReference type="NCBI Taxonomy" id="637954"/>
    <lineage>
        <taxon>Eukaryota</taxon>
        <taxon>Metazoa</taxon>
        <taxon>Chordata</taxon>
        <taxon>Craniata</taxon>
        <taxon>Vertebrata</taxon>
        <taxon>Euteleostomi</taxon>
        <taxon>Actinopterygii</taxon>
        <taxon>Neopterygii</taxon>
        <taxon>Teleostei</taxon>
        <taxon>Neoteleostei</taxon>
        <taxon>Acanthomorphata</taxon>
        <taxon>Gobiaria</taxon>
        <taxon>Gobiiformes</taxon>
        <taxon>Gobioidei</taxon>
        <taxon>Gobiidae</taxon>
        <taxon>Gobiinae</taxon>
        <taxon>Knipowitschia</taxon>
    </lineage>
</organism>
<dbReference type="GO" id="GO:0003924">
    <property type="term" value="F:GTPase activity"/>
    <property type="evidence" value="ECO:0007669"/>
    <property type="project" value="InterPro"/>
</dbReference>
<keyword evidence="9" id="KW-0479">Metal-binding</keyword>
<feature type="binding site" evidence="8">
    <location>
        <position position="67"/>
    </location>
    <ligand>
        <name>GTP</name>
        <dbReference type="ChEBI" id="CHEBI:37565"/>
    </ligand>
</feature>
<dbReference type="PRINTS" id="PR00449">
    <property type="entry name" value="RASTRNSFRMNG"/>
</dbReference>
<gene>
    <name evidence="10" type="ORF">KC01_LOCUS10704</name>
</gene>
<protein>
    <recommendedName>
        <fullName evidence="6">ADP-ribosylation factor-like protein 14</fullName>
    </recommendedName>
    <alternativeName>
        <fullName evidence="7">ADP-ribosylation factor 7</fullName>
    </alternativeName>
</protein>
<dbReference type="SMART" id="SM00178">
    <property type="entry name" value="SAR"/>
    <property type="match status" value="1"/>
</dbReference>
<dbReference type="PANTHER" id="PTHR11711">
    <property type="entry name" value="ADP RIBOSYLATION FACTOR-RELATED"/>
    <property type="match status" value="1"/>
</dbReference>
<evidence type="ECO:0000313" key="11">
    <source>
        <dbReference type="Proteomes" id="UP001497482"/>
    </source>
</evidence>
<evidence type="ECO:0000256" key="6">
    <source>
        <dbReference type="ARBA" id="ARBA00072405"/>
    </source>
</evidence>
<dbReference type="SUPFAM" id="SSF52540">
    <property type="entry name" value="P-loop containing nucleoside triphosphate hydrolases"/>
    <property type="match status" value="1"/>
</dbReference>
<evidence type="ECO:0000256" key="4">
    <source>
        <dbReference type="ARBA" id="ARBA00054077"/>
    </source>
</evidence>
<comment type="similarity">
    <text evidence="1">Belongs to the small GTPase superfamily. Arf family.</text>
</comment>
<sequence length="198" mass="22258">MGQKGTKLPEARILLLGLDNAGKSTLLYKLKHKICVQTSPTVGFNVEMIEVRKNRKNIAVTMWDVGGQGPMREHWMTFYQDTAAIVFVVDSSDRTRFHESKRELELTLGSDELHCRPLVVLANKQDVEGAMTVSEIKNGLSLSRLCPDRDWFVQPCSASTGSGLEEAFRRLVHMIKLTHVTGVKGHIKETVQYFRSGN</sequence>
<dbReference type="InterPro" id="IPR006689">
    <property type="entry name" value="Small_GTPase_ARF/SAR"/>
</dbReference>
<dbReference type="Gene3D" id="3.40.50.300">
    <property type="entry name" value="P-loop containing nucleotide triphosphate hydrolases"/>
    <property type="match status" value="1"/>
</dbReference>
<dbReference type="InterPro" id="IPR024156">
    <property type="entry name" value="Small_GTPase_ARF"/>
</dbReference>
<dbReference type="SMART" id="SM00175">
    <property type="entry name" value="RAB"/>
    <property type="match status" value="1"/>
</dbReference>
<evidence type="ECO:0000256" key="7">
    <source>
        <dbReference type="ARBA" id="ARBA00077764"/>
    </source>
</evidence>
<evidence type="ECO:0000256" key="3">
    <source>
        <dbReference type="ARBA" id="ARBA00023134"/>
    </source>
</evidence>
<name>A0AAV2JUI6_KNICA</name>
<evidence type="ECO:0000256" key="9">
    <source>
        <dbReference type="PIRSR" id="PIRSR606689-2"/>
    </source>
</evidence>
<keyword evidence="11" id="KW-1185">Reference proteome</keyword>
<dbReference type="InterPro" id="IPR027417">
    <property type="entry name" value="P-loop_NTPase"/>
</dbReference>
<dbReference type="GO" id="GO:0005525">
    <property type="term" value="F:GTP binding"/>
    <property type="evidence" value="ECO:0007669"/>
    <property type="project" value="UniProtKB-KW"/>
</dbReference>
<feature type="binding site" evidence="8">
    <location>
        <begin position="17"/>
        <end position="24"/>
    </location>
    <ligand>
        <name>GTP</name>
        <dbReference type="ChEBI" id="CHEBI:37565"/>
    </ligand>
</feature>
<dbReference type="FunFam" id="3.40.50.300:FF:000412">
    <property type="entry name" value="ADP-ribosylation factor 1"/>
    <property type="match status" value="1"/>
</dbReference>